<keyword evidence="2" id="KW-1185">Reference proteome</keyword>
<dbReference type="EMBL" id="BGPR01000092">
    <property type="protein sequence ID" value="GBL93252.1"/>
    <property type="molecule type" value="Genomic_DNA"/>
</dbReference>
<evidence type="ECO:0000313" key="2">
    <source>
        <dbReference type="Proteomes" id="UP000499080"/>
    </source>
</evidence>
<organism evidence="1 2">
    <name type="scientific">Araneus ventricosus</name>
    <name type="common">Orbweaver spider</name>
    <name type="synonym">Epeira ventricosa</name>
    <dbReference type="NCBI Taxonomy" id="182803"/>
    <lineage>
        <taxon>Eukaryota</taxon>
        <taxon>Metazoa</taxon>
        <taxon>Ecdysozoa</taxon>
        <taxon>Arthropoda</taxon>
        <taxon>Chelicerata</taxon>
        <taxon>Arachnida</taxon>
        <taxon>Araneae</taxon>
        <taxon>Araneomorphae</taxon>
        <taxon>Entelegynae</taxon>
        <taxon>Araneoidea</taxon>
        <taxon>Araneidae</taxon>
        <taxon>Araneus</taxon>
    </lineage>
</organism>
<dbReference type="Proteomes" id="UP000499080">
    <property type="component" value="Unassembled WGS sequence"/>
</dbReference>
<name>A0A4Y2BLX6_ARAVE</name>
<protein>
    <submittedName>
        <fullName evidence="1">Uncharacterized protein</fullName>
    </submittedName>
</protein>
<sequence length="112" mass="12417">MKIAFIIFCHPHSPSRPEPHLTSSPPFITSCGSERGFTDWITPTFLIGPDIHVRVLHAAYPRSFLNIYGKQCCHVVGVDYRVACLQAPGRGNVEIWTPAGAVSFARALIKDR</sequence>
<dbReference type="PROSITE" id="PS51257">
    <property type="entry name" value="PROKAR_LIPOPROTEIN"/>
    <property type="match status" value="1"/>
</dbReference>
<accession>A0A4Y2BLX6</accession>
<proteinExistence type="predicted"/>
<dbReference type="AlphaFoldDB" id="A0A4Y2BLX6"/>
<comment type="caution">
    <text evidence="1">The sequence shown here is derived from an EMBL/GenBank/DDBJ whole genome shotgun (WGS) entry which is preliminary data.</text>
</comment>
<reference evidence="1 2" key="1">
    <citation type="journal article" date="2019" name="Sci. Rep.">
        <title>Orb-weaving spider Araneus ventricosus genome elucidates the spidroin gene catalogue.</title>
        <authorList>
            <person name="Kono N."/>
            <person name="Nakamura H."/>
            <person name="Ohtoshi R."/>
            <person name="Moran D.A.P."/>
            <person name="Shinohara A."/>
            <person name="Yoshida Y."/>
            <person name="Fujiwara M."/>
            <person name="Mori M."/>
            <person name="Tomita M."/>
            <person name="Arakawa K."/>
        </authorList>
    </citation>
    <scope>NUCLEOTIDE SEQUENCE [LARGE SCALE GENOMIC DNA]</scope>
</reference>
<gene>
    <name evidence="1" type="ORF">AVEN_42689_1</name>
</gene>
<evidence type="ECO:0000313" key="1">
    <source>
        <dbReference type="EMBL" id="GBL93252.1"/>
    </source>
</evidence>